<dbReference type="Proteomes" id="UP000276133">
    <property type="component" value="Unassembled WGS sequence"/>
</dbReference>
<dbReference type="SUPFAM" id="SSF47220">
    <property type="entry name" value="alpha-catenin/vinculin-like"/>
    <property type="match status" value="3"/>
</dbReference>
<sequence length="543" mass="61984">MIDEFKQFSKDIKLDRITIKNAAKQLQNSLSFIVKRIFRLLIQKIADQYSDLNAPLNKLVETVHKSNGDQITDDKFKEFSIEFLESSQKLCDIATGLALSTNQIQSRNSIDLINRLTLRIKEISPHIVNAGYITITFPGDKNFLENFELLQRQWQTNIFYLQQLVDEIIDCESFIIACEKSIIRETYETQDAVLEKNTSVIVNNALSIAQKTNRIVKVTAQEAENSEDKLFVDKILQSNDKLKQSLPYFIHSAKSLALDPSDKENYLIWASSNEQLIDAIASVRECVSSNDLESNRYSIPNDQDLNNQLSQLNYLKINEDFNNNSYVPKYKPLPVSRPTPLPDLIEENENEFPEPQNNQPILMAAHDLHYSINQWYTTDNDMVAVAKRITFLMAKLSELVRGQNRSNKQLISTAKQLFDESLEICRLARLMANDCTDKRMKINLLQVCERIPTIGTQLKILSTVKATMLGHQAKTNQSERIYGSREDEEATEMLICNAQNLNASVKETIRAAKSASIKLKSGSALKFKWIRKKSVESNILSVT</sequence>
<accession>A0A3M7P6H4</accession>
<evidence type="ECO:0000256" key="2">
    <source>
        <dbReference type="ARBA" id="ARBA00008376"/>
    </source>
</evidence>
<dbReference type="InterPro" id="IPR017997">
    <property type="entry name" value="Vinculin"/>
</dbReference>
<protein>
    <recommendedName>
        <fullName evidence="3">Vinculin</fullName>
    </recommendedName>
</protein>
<dbReference type="Gene3D" id="1.20.120.230">
    <property type="entry name" value="Alpha-catenin/vinculin-like"/>
    <property type="match status" value="2"/>
</dbReference>
<comment type="subcellular location">
    <subcellularLocation>
        <location evidence="1">Cytoplasm</location>
    </subcellularLocation>
</comment>
<keyword evidence="7" id="KW-1185">Reference proteome</keyword>
<comment type="similarity">
    <text evidence="2">Belongs to the vinculin/alpha-catenin family.</text>
</comment>
<evidence type="ECO:0000313" key="7">
    <source>
        <dbReference type="Proteomes" id="UP000276133"/>
    </source>
</evidence>
<reference evidence="6 7" key="1">
    <citation type="journal article" date="2018" name="Sci. Rep.">
        <title>Genomic signatures of local adaptation to the degree of environmental predictability in rotifers.</title>
        <authorList>
            <person name="Franch-Gras L."/>
            <person name="Hahn C."/>
            <person name="Garcia-Roger E.M."/>
            <person name="Carmona M.J."/>
            <person name="Serra M."/>
            <person name="Gomez A."/>
        </authorList>
    </citation>
    <scope>NUCLEOTIDE SEQUENCE [LARGE SCALE GENOMIC DNA]</scope>
    <source>
        <strain evidence="6">HYR1</strain>
    </source>
</reference>
<dbReference type="AlphaFoldDB" id="A0A3M7P6H4"/>
<dbReference type="OrthoDB" id="29742at2759"/>
<evidence type="ECO:0000256" key="1">
    <source>
        <dbReference type="ARBA" id="ARBA00004496"/>
    </source>
</evidence>
<keyword evidence="5" id="KW-0009">Actin-binding</keyword>
<dbReference type="Gene3D" id="1.20.120.810">
    <property type="entry name" value="Vinculin, Vh2 four-helix bundle"/>
    <property type="match status" value="1"/>
</dbReference>
<evidence type="ECO:0000256" key="5">
    <source>
        <dbReference type="ARBA" id="ARBA00023203"/>
    </source>
</evidence>
<name>A0A3M7P6H4_BRAPC</name>
<dbReference type="EMBL" id="REGN01012869">
    <property type="protein sequence ID" value="RMZ94678.1"/>
    <property type="molecule type" value="Genomic_DNA"/>
</dbReference>
<evidence type="ECO:0000313" key="6">
    <source>
        <dbReference type="EMBL" id="RMZ94678.1"/>
    </source>
</evidence>
<dbReference type="GO" id="GO:0005737">
    <property type="term" value="C:cytoplasm"/>
    <property type="evidence" value="ECO:0007669"/>
    <property type="project" value="UniProtKB-SubCell"/>
</dbReference>
<evidence type="ECO:0000256" key="4">
    <source>
        <dbReference type="ARBA" id="ARBA00022490"/>
    </source>
</evidence>
<keyword evidence="4" id="KW-0963">Cytoplasm</keyword>
<dbReference type="GO" id="GO:0007155">
    <property type="term" value="P:cell adhesion"/>
    <property type="evidence" value="ECO:0007669"/>
    <property type="project" value="InterPro"/>
</dbReference>
<dbReference type="GO" id="GO:0051015">
    <property type="term" value="F:actin filament binding"/>
    <property type="evidence" value="ECO:0007669"/>
    <property type="project" value="InterPro"/>
</dbReference>
<evidence type="ECO:0000256" key="3">
    <source>
        <dbReference type="ARBA" id="ARBA00014125"/>
    </source>
</evidence>
<dbReference type="InterPro" id="IPR006077">
    <property type="entry name" value="Vinculin/catenin"/>
</dbReference>
<proteinExistence type="inferred from homology"/>
<dbReference type="PANTHER" id="PTHR46180">
    <property type="entry name" value="VINCULIN"/>
    <property type="match status" value="1"/>
</dbReference>
<dbReference type="InterPro" id="IPR036723">
    <property type="entry name" value="Alpha-catenin/vinculin-like_sf"/>
</dbReference>
<comment type="caution">
    <text evidence="6">The sequence shown here is derived from an EMBL/GenBank/DDBJ whole genome shotgun (WGS) entry which is preliminary data.</text>
</comment>
<dbReference type="Pfam" id="PF01044">
    <property type="entry name" value="Vinculin"/>
    <property type="match status" value="1"/>
</dbReference>
<dbReference type="PRINTS" id="PR00806">
    <property type="entry name" value="VINCULIN"/>
</dbReference>
<dbReference type="STRING" id="10195.A0A3M7P6H4"/>
<organism evidence="6 7">
    <name type="scientific">Brachionus plicatilis</name>
    <name type="common">Marine rotifer</name>
    <name type="synonym">Brachionus muelleri</name>
    <dbReference type="NCBI Taxonomy" id="10195"/>
    <lineage>
        <taxon>Eukaryota</taxon>
        <taxon>Metazoa</taxon>
        <taxon>Spiralia</taxon>
        <taxon>Gnathifera</taxon>
        <taxon>Rotifera</taxon>
        <taxon>Eurotatoria</taxon>
        <taxon>Monogononta</taxon>
        <taxon>Pseudotrocha</taxon>
        <taxon>Ploima</taxon>
        <taxon>Brachionidae</taxon>
        <taxon>Brachionus</taxon>
    </lineage>
</organism>
<gene>
    <name evidence="6" type="ORF">BpHYR1_024557</name>
</gene>